<dbReference type="EC" id="3.2.1.52" evidence="3"/>
<dbReference type="InterPro" id="IPR017853">
    <property type="entry name" value="GH"/>
</dbReference>
<dbReference type="GO" id="GO:0004563">
    <property type="term" value="F:beta-N-acetylhexosaminidase activity"/>
    <property type="evidence" value="ECO:0007669"/>
    <property type="project" value="UniProtKB-EC"/>
</dbReference>
<evidence type="ECO:0000313" key="8">
    <source>
        <dbReference type="Proteomes" id="UP000696931"/>
    </source>
</evidence>
<evidence type="ECO:0000256" key="5">
    <source>
        <dbReference type="ARBA" id="ARBA00023295"/>
    </source>
</evidence>
<comment type="similarity">
    <text evidence="2">Belongs to the glycosyl hydrolase 3 family.</text>
</comment>
<dbReference type="Proteomes" id="UP000696931">
    <property type="component" value="Unassembled WGS sequence"/>
</dbReference>
<organism evidence="7 8">
    <name type="scientific">Eiseniibacteriota bacterium</name>
    <dbReference type="NCBI Taxonomy" id="2212470"/>
    <lineage>
        <taxon>Bacteria</taxon>
        <taxon>Candidatus Eiseniibacteriota</taxon>
    </lineage>
</organism>
<dbReference type="GO" id="GO:0009254">
    <property type="term" value="P:peptidoglycan turnover"/>
    <property type="evidence" value="ECO:0007669"/>
    <property type="project" value="TreeGrafter"/>
</dbReference>
<dbReference type="Gene3D" id="3.20.20.300">
    <property type="entry name" value="Glycoside hydrolase, family 3, N-terminal domain"/>
    <property type="match status" value="1"/>
</dbReference>
<dbReference type="PANTHER" id="PTHR30480">
    <property type="entry name" value="BETA-HEXOSAMINIDASE-RELATED"/>
    <property type="match status" value="1"/>
</dbReference>
<evidence type="ECO:0000256" key="2">
    <source>
        <dbReference type="ARBA" id="ARBA00005336"/>
    </source>
</evidence>
<comment type="caution">
    <text evidence="7">The sequence shown here is derived from an EMBL/GenBank/DDBJ whole genome shotgun (WGS) entry which is preliminary data.</text>
</comment>
<name>A0A933S9B3_UNCEI</name>
<evidence type="ECO:0000259" key="6">
    <source>
        <dbReference type="Pfam" id="PF00933"/>
    </source>
</evidence>
<evidence type="ECO:0000313" key="7">
    <source>
        <dbReference type="EMBL" id="MBI5168332.1"/>
    </source>
</evidence>
<dbReference type="InterPro" id="IPR050226">
    <property type="entry name" value="NagZ_Beta-hexosaminidase"/>
</dbReference>
<gene>
    <name evidence="7" type="ORF">HZA61_02470</name>
</gene>
<proteinExistence type="inferred from homology"/>
<dbReference type="InterPro" id="IPR036962">
    <property type="entry name" value="Glyco_hydro_3_N_sf"/>
</dbReference>
<feature type="domain" description="Glycoside hydrolase family 3 N-terminal" evidence="6">
    <location>
        <begin position="20"/>
        <end position="307"/>
    </location>
</feature>
<evidence type="ECO:0000256" key="3">
    <source>
        <dbReference type="ARBA" id="ARBA00012663"/>
    </source>
</evidence>
<keyword evidence="5" id="KW-0326">Glycosidase</keyword>
<dbReference type="EMBL" id="JACRIW010000020">
    <property type="protein sequence ID" value="MBI5168332.1"/>
    <property type="molecule type" value="Genomic_DNA"/>
</dbReference>
<sequence length="469" mass="50407">MVIGLPPEGFTPAWERDFAQYPPAGIIVFRRDFTDLEDLRAKIAHLRALARPRRLFFALDEEGGWVSQLVGHLVVPPNAALLARGGTAEDVEWVAGVTARRLRALGFDWNFAPVADVHSEPDNPVIGPRAWGTTPEQVSQMVAAVLRGYRSQGLASCLKHFPGHGDTRTDSHVTLPVCDRGSGQLEARELAPFHANLDADSVMTAHVVYRKLDSEKPGTFSRTIATTLLRDLVGFRGVCVTDALEMQGAAAGRTPAEAGALALSAGCDLLLYAHWNEEIRRARLQLADLLVEGRIDRMPFDASRPRLQHFDTSRPEPTAEELAQPLSSLTPPDWNARLARIVDRGLRVDGALPDVARAGGWSVDEPEFAHGGTLASDLAAEGVPSGGASPTAQVIAVCSRISLADDAIAVLRARCAERPTVLVGLQNDQFLTHVPEAAVRLSASDGTTLTRARVAATLAALRRGEISAA</sequence>
<reference evidence="7" key="1">
    <citation type="submission" date="2020-07" db="EMBL/GenBank/DDBJ databases">
        <title>Huge and variable diversity of episymbiotic CPR bacteria and DPANN archaea in groundwater ecosystems.</title>
        <authorList>
            <person name="He C.Y."/>
            <person name="Keren R."/>
            <person name="Whittaker M."/>
            <person name="Farag I.F."/>
            <person name="Doudna J."/>
            <person name="Cate J.H.D."/>
            <person name="Banfield J.F."/>
        </authorList>
    </citation>
    <scope>NUCLEOTIDE SEQUENCE</scope>
    <source>
        <strain evidence="7">NC_groundwater_1813_Pr3_B-0.1um_71_17</strain>
    </source>
</reference>
<dbReference type="SUPFAM" id="SSF51445">
    <property type="entry name" value="(Trans)glycosidases"/>
    <property type="match status" value="1"/>
</dbReference>
<keyword evidence="4 7" id="KW-0378">Hydrolase</keyword>
<dbReference type="GO" id="GO:0005975">
    <property type="term" value="P:carbohydrate metabolic process"/>
    <property type="evidence" value="ECO:0007669"/>
    <property type="project" value="InterPro"/>
</dbReference>
<dbReference type="Pfam" id="PF00933">
    <property type="entry name" value="Glyco_hydro_3"/>
    <property type="match status" value="1"/>
</dbReference>
<evidence type="ECO:0000256" key="4">
    <source>
        <dbReference type="ARBA" id="ARBA00022801"/>
    </source>
</evidence>
<dbReference type="InterPro" id="IPR001764">
    <property type="entry name" value="Glyco_hydro_3_N"/>
</dbReference>
<accession>A0A933S9B3</accession>
<protein>
    <recommendedName>
        <fullName evidence="3">beta-N-acetylhexosaminidase</fullName>
        <ecNumber evidence="3">3.2.1.52</ecNumber>
    </recommendedName>
</protein>
<dbReference type="AlphaFoldDB" id="A0A933S9B3"/>
<comment type="catalytic activity">
    <reaction evidence="1">
        <text>Hydrolysis of terminal non-reducing N-acetyl-D-hexosamine residues in N-acetyl-beta-D-hexosaminides.</text>
        <dbReference type="EC" id="3.2.1.52"/>
    </reaction>
</comment>
<dbReference type="PANTHER" id="PTHR30480:SF13">
    <property type="entry name" value="BETA-HEXOSAMINIDASE"/>
    <property type="match status" value="1"/>
</dbReference>
<evidence type="ECO:0000256" key="1">
    <source>
        <dbReference type="ARBA" id="ARBA00001231"/>
    </source>
</evidence>